<dbReference type="GO" id="GO:0008236">
    <property type="term" value="F:serine-type peptidase activity"/>
    <property type="evidence" value="ECO:0007669"/>
    <property type="project" value="UniProtKB-KW"/>
</dbReference>
<reference evidence="5 6" key="1">
    <citation type="submission" date="2017-04" db="EMBL/GenBank/DDBJ databases">
        <title>The whole genome sequencing and assembly of Halobacillus mangrovi strain.</title>
        <authorList>
            <person name="Lee S.-J."/>
            <person name="Park M.-K."/>
            <person name="Kim J.-Y."/>
            <person name="Lee Y.-J."/>
            <person name="Yi H."/>
            <person name="Bahn Y.-S."/>
            <person name="Kim J.F."/>
            <person name="Lee D.-W."/>
        </authorList>
    </citation>
    <scope>NUCLEOTIDE SEQUENCE [LARGE SCALE GENOMIC DNA]</scope>
    <source>
        <strain evidence="5 6">KTB 131</strain>
    </source>
</reference>
<dbReference type="KEGG" id="hmn:HM131_03205"/>
<keyword evidence="4" id="KW-0720">Serine protease</keyword>
<dbReference type="SUPFAM" id="SSF52317">
    <property type="entry name" value="Class I glutamine amidotransferase-like"/>
    <property type="match status" value="1"/>
</dbReference>
<dbReference type="InterPro" id="IPR029062">
    <property type="entry name" value="Class_I_gatase-like"/>
</dbReference>
<keyword evidence="3" id="KW-0378">Hydrolase</keyword>
<gene>
    <name evidence="5" type="ORF">HM131_03205</name>
</gene>
<name>A0A1W5ZRJ1_9BACI</name>
<protein>
    <recommendedName>
        <fullName evidence="7">Peptidase S51 dipeptidase E</fullName>
    </recommendedName>
</protein>
<evidence type="ECO:0000313" key="6">
    <source>
        <dbReference type="Proteomes" id="UP000192527"/>
    </source>
</evidence>
<evidence type="ECO:0008006" key="7">
    <source>
        <dbReference type="Google" id="ProtNLM"/>
    </source>
</evidence>
<dbReference type="Gene3D" id="3.40.50.880">
    <property type="match status" value="1"/>
</dbReference>
<evidence type="ECO:0000256" key="1">
    <source>
        <dbReference type="ARBA" id="ARBA00006534"/>
    </source>
</evidence>
<proteinExistence type="inferred from homology"/>
<comment type="similarity">
    <text evidence="1">Belongs to the peptidase S51 family.</text>
</comment>
<evidence type="ECO:0000256" key="2">
    <source>
        <dbReference type="ARBA" id="ARBA00022670"/>
    </source>
</evidence>
<accession>A0A1W5ZRJ1</accession>
<keyword evidence="6" id="KW-1185">Reference proteome</keyword>
<organism evidence="5 6">
    <name type="scientific">Halobacillus mangrovi</name>
    <dbReference type="NCBI Taxonomy" id="402384"/>
    <lineage>
        <taxon>Bacteria</taxon>
        <taxon>Bacillati</taxon>
        <taxon>Bacillota</taxon>
        <taxon>Bacilli</taxon>
        <taxon>Bacillales</taxon>
        <taxon>Bacillaceae</taxon>
        <taxon>Halobacillus</taxon>
    </lineage>
</organism>
<evidence type="ECO:0000256" key="4">
    <source>
        <dbReference type="ARBA" id="ARBA00022825"/>
    </source>
</evidence>
<dbReference type="AlphaFoldDB" id="A0A1W5ZRJ1"/>
<keyword evidence="2" id="KW-0645">Protease</keyword>
<dbReference type="OrthoDB" id="65372at2"/>
<dbReference type="InterPro" id="IPR005320">
    <property type="entry name" value="Peptidase_S51"/>
</dbReference>
<sequence>MVATHLFMFGSSPPFNEQLALKFSQCINGGKIAVLYLDREGAEIYLPKYWKGINSSSSYCMALKEKYGRDELKTLKSCQGVIIGGGHTEAYRSFIVETELGSILKELYYEGIPIAGFSAGALICPEMCVISPNDNEEGSQLFQRGMGLVDDIVISAHYLEWNEEANLEKAIERTKASIGIGIAENAGIYLLNNKLTSAEGYIHIQYSA</sequence>
<dbReference type="STRING" id="402384.HM131_03205"/>
<evidence type="ECO:0000313" key="5">
    <source>
        <dbReference type="EMBL" id="ARI75895.1"/>
    </source>
</evidence>
<dbReference type="EMBL" id="CP020772">
    <property type="protein sequence ID" value="ARI75895.1"/>
    <property type="molecule type" value="Genomic_DNA"/>
</dbReference>
<dbReference type="Pfam" id="PF03575">
    <property type="entry name" value="Peptidase_S51"/>
    <property type="match status" value="1"/>
</dbReference>
<evidence type="ECO:0000256" key="3">
    <source>
        <dbReference type="ARBA" id="ARBA00022801"/>
    </source>
</evidence>
<dbReference type="Proteomes" id="UP000192527">
    <property type="component" value="Chromosome"/>
</dbReference>
<dbReference type="CDD" id="cd03129">
    <property type="entry name" value="GAT1_Peptidase_E_like"/>
    <property type="match status" value="1"/>
</dbReference>
<dbReference type="GO" id="GO:0006508">
    <property type="term" value="P:proteolysis"/>
    <property type="evidence" value="ECO:0007669"/>
    <property type="project" value="UniProtKB-KW"/>
</dbReference>
<dbReference type="RefSeq" id="WP_085027877.1">
    <property type="nucleotide sequence ID" value="NZ_CP020772.1"/>
</dbReference>